<dbReference type="AlphaFoldDB" id="A0A7J8CLV8"/>
<feature type="region of interest" description="Disordered" evidence="13">
    <location>
        <begin position="531"/>
        <end position="553"/>
    </location>
</feature>
<keyword evidence="2 14" id="KW-0812">Transmembrane</keyword>
<evidence type="ECO:0000259" key="16">
    <source>
        <dbReference type="PROSITE" id="PS50835"/>
    </source>
</evidence>
<evidence type="ECO:0000256" key="12">
    <source>
        <dbReference type="ARBA" id="ARBA00038361"/>
    </source>
</evidence>
<comment type="subcellular location">
    <subcellularLocation>
        <location evidence="1">Membrane</location>
        <topology evidence="1">Single-pass type I membrane protein</topology>
    </subcellularLocation>
</comment>
<dbReference type="PANTHER" id="PTHR12035:SF125">
    <property type="entry name" value="SIALIC ACID-BINDING IG-LIKE LECTIN 5"/>
    <property type="match status" value="1"/>
</dbReference>
<dbReference type="FunFam" id="2.60.40.10:FF:000829">
    <property type="entry name" value="Sialic acid-binding Ig-like lectin 8"/>
    <property type="match status" value="1"/>
</dbReference>
<dbReference type="Gene3D" id="2.60.40.10">
    <property type="entry name" value="Immunoglobulins"/>
    <property type="match status" value="3"/>
</dbReference>
<feature type="chain" id="PRO_5029694777" evidence="15">
    <location>
        <begin position="17"/>
        <end position="553"/>
    </location>
</feature>
<keyword evidence="18" id="KW-1185">Reference proteome</keyword>
<keyword evidence="7 14" id="KW-1133">Transmembrane helix</keyword>
<dbReference type="GO" id="GO:0033691">
    <property type="term" value="F:sialic acid binding"/>
    <property type="evidence" value="ECO:0007669"/>
    <property type="project" value="TreeGrafter"/>
</dbReference>
<keyword evidence="9" id="KW-1015">Disulfide bond</keyword>
<dbReference type="PANTHER" id="PTHR12035">
    <property type="entry name" value="SIALIC ACID BINDING IMMUNOGLOBULIN-LIKE LECTIN"/>
    <property type="match status" value="1"/>
</dbReference>
<dbReference type="InterPro" id="IPR003598">
    <property type="entry name" value="Ig_sub2"/>
</dbReference>
<evidence type="ECO:0000256" key="6">
    <source>
        <dbReference type="ARBA" id="ARBA00022889"/>
    </source>
</evidence>
<keyword evidence="8 14" id="KW-0472">Membrane</keyword>
<dbReference type="EMBL" id="JACASE010000014">
    <property type="protein sequence ID" value="KAF6411732.1"/>
    <property type="molecule type" value="Genomic_DNA"/>
</dbReference>
<evidence type="ECO:0000256" key="10">
    <source>
        <dbReference type="ARBA" id="ARBA00023180"/>
    </source>
</evidence>
<dbReference type="InterPro" id="IPR051036">
    <property type="entry name" value="SIGLEC"/>
</dbReference>
<dbReference type="Pfam" id="PF07686">
    <property type="entry name" value="V-set"/>
    <property type="match status" value="1"/>
</dbReference>
<evidence type="ECO:0000256" key="1">
    <source>
        <dbReference type="ARBA" id="ARBA00004479"/>
    </source>
</evidence>
<keyword evidence="4 17" id="KW-0430">Lectin</keyword>
<keyword evidence="10" id="KW-0325">Glycoprotein</keyword>
<dbReference type="PROSITE" id="PS50835">
    <property type="entry name" value="IG_LIKE"/>
    <property type="match status" value="3"/>
</dbReference>
<dbReference type="Proteomes" id="UP000593571">
    <property type="component" value="Unassembled WGS sequence"/>
</dbReference>
<dbReference type="InterPro" id="IPR007110">
    <property type="entry name" value="Ig-like_dom"/>
</dbReference>
<name>A0A7J8CLV8_ROUAE</name>
<dbReference type="SMART" id="SM00408">
    <property type="entry name" value="IGc2"/>
    <property type="match status" value="1"/>
</dbReference>
<accession>A0A7J8CLV8</accession>
<dbReference type="SMART" id="SM00409">
    <property type="entry name" value="IG"/>
    <property type="match status" value="3"/>
</dbReference>
<evidence type="ECO:0000256" key="15">
    <source>
        <dbReference type="SAM" id="SignalP"/>
    </source>
</evidence>
<organism evidence="17 18">
    <name type="scientific">Rousettus aegyptiacus</name>
    <name type="common">Egyptian fruit bat</name>
    <name type="synonym">Pteropus aegyptiacus</name>
    <dbReference type="NCBI Taxonomy" id="9407"/>
    <lineage>
        <taxon>Eukaryota</taxon>
        <taxon>Metazoa</taxon>
        <taxon>Chordata</taxon>
        <taxon>Craniata</taxon>
        <taxon>Vertebrata</taxon>
        <taxon>Euteleostomi</taxon>
        <taxon>Mammalia</taxon>
        <taxon>Eutheria</taxon>
        <taxon>Laurasiatheria</taxon>
        <taxon>Chiroptera</taxon>
        <taxon>Yinpterochiroptera</taxon>
        <taxon>Pteropodoidea</taxon>
        <taxon>Pteropodidae</taxon>
        <taxon>Rousettinae</taxon>
        <taxon>Rousettus</taxon>
    </lineage>
</organism>
<dbReference type="InterPro" id="IPR013106">
    <property type="entry name" value="Ig_V-set"/>
</dbReference>
<evidence type="ECO:0000256" key="2">
    <source>
        <dbReference type="ARBA" id="ARBA00022692"/>
    </source>
</evidence>
<dbReference type="SUPFAM" id="SSF48726">
    <property type="entry name" value="Immunoglobulin"/>
    <property type="match status" value="4"/>
</dbReference>
<gene>
    <name evidence="17" type="ORF">HJG63_017596</name>
</gene>
<keyword evidence="5" id="KW-0677">Repeat</keyword>
<evidence type="ECO:0000256" key="5">
    <source>
        <dbReference type="ARBA" id="ARBA00022737"/>
    </source>
</evidence>
<comment type="similarity">
    <text evidence="12">Belongs to the immunoglobulin superfamily. SIGLEC (sialic acid binding Ig-like lectin) family.</text>
</comment>
<dbReference type="GO" id="GO:0030246">
    <property type="term" value="F:carbohydrate binding"/>
    <property type="evidence" value="ECO:0007669"/>
    <property type="project" value="UniProtKB-KW"/>
</dbReference>
<sequence length="553" mass="59944">MVPLLLLPLLWGGSLQDKSKYKLQVQKSVTVQEGLCILVPCSFSYPWSAWSSSAELYVYWYYAPLNYLAATNKPNKKVFVETEGRFRLLGDPMTNNCSLSIRDAKKSDAGNYYFRVERGSDVKHNYMDKMLSLKVTVLTEKPDIHVPEGLESGHPMNLTCSLPGYCGGESLSFFWAGDALDSRKPQSLRSSSVLTITPRPRDHGTNLTCQVKRQGIRVITERTIRLNVSYALKNLTIRIFFRNVTELRYVGNAGNGSSLSVLEGDTLRLVCVADGNPPATLSWAQRGGTSSPYQPSSPGILELPRVESGHEGEFTCRAQHPGGSLHVSLHLSVQSPPQLLGPSCSWEDEGLHCSCSSRAWSAPSLRWRLGEQLLEENLSSASFTITSSLARPWANSSLSLRGGLGSSLRLSCEAQNVHGATSAAVLLLSGKSGSLAGVVPGALGGAGAMALLSLCLCLIFFCILKARRKRAAGGPKGKDDEDPVMGTVSWGSKHKPCLDSPLGQAPPAEESPLPGGQQDVYYANVNFLGRQSQENQDQEATSTAEYSVVNRSK</sequence>
<evidence type="ECO:0000256" key="8">
    <source>
        <dbReference type="ARBA" id="ARBA00023136"/>
    </source>
</evidence>
<feature type="domain" description="Ig-like" evidence="16">
    <location>
        <begin position="142"/>
        <end position="225"/>
    </location>
</feature>
<feature type="domain" description="Ig-like" evidence="16">
    <location>
        <begin position="3"/>
        <end position="132"/>
    </location>
</feature>
<evidence type="ECO:0000256" key="7">
    <source>
        <dbReference type="ARBA" id="ARBA00022989"/>
    </source>
</evidence>
<evidence type="ECO:0000256" key="3">
    <source>
        <dbReference type="ARBA" id="ARBA00022729"/>
    </source>
</evidence>
<dbReference type="PROSITE" id="PS00290">
    <property type="entry name" value="IG_MHC"/>
    <property type="match status" value="1"/>
</dbReference>
<proteinExistence type="inferred from homology"/>
<dbReference type="Pfam" id="PF13927">
    <property type="entry name" value="Ig_3"/>
    <property type="match status" value="1"/>
</dbReference>
<dbReference type="InterPro" id="IPR003006">
    <property type="entry name" value="Ig/MHC_CS"/>
</dbReference>
<keyword evidence="3 15" id="KW-0732">Signal</keyword>
<dbReference type="OrthoDB" id="10012075at2759"/>
<evidence type="ECO:0000313" key="18">
    <source>
        <dbReference type="Proteomes" id="UP000593571"/>
    </source>
</evidence>
<feature type="region of interest" description="Disordered" evidence="13">
    <location>
        <begin position="495"/>
        <end position="518"/>
    </location>
</feature>
<dbReference type="InterPro" id="IPR013783">
    <property type="entry name" value="Ig-like_fold"/>
</dbReference>
<feature type="transmembrane region" description="Helical" evidence="14">
    <location>
        <begin position="442"/>
        <end position="464"/>
    </location>
</feature>
<evidence type="ECO:0000256" key="4">
    <source>
        <dbReference type="ARBA" id="ARBA00022734"/>
    </source>
</evidence>
<feature type="signal peptide" evidence="15">
    <location>
        <begin position="1"/>
        <end position="16"/>
    </location>
</feature>
<evidence type="ECO:0000256" key="14">
    <source>
        <dbReference type="SAM" id="Phobius"/>
    </source>
</evidence>
<evidence type="ECO:0000256" key="11">
    <source>
        <dbReference type="ARBA" id="ARBA00023319"/>
    </source>
</evidence>
<keyword evidence="6" id="KW-0130">Cell adhesion</keyword>
<feature type="domain" description="Ig-like" evidence="16">
    <location>
        <begin position="242"/>
        <end position="332"/>
    </location>
</feature>
<protein>
    <submittedName>
        <fullName evidence="17">Sialic acid binding Ig like lectin 5</fullName>
    </submittedName>
</protein>
<comment type="caution">
    <text evidence="17">The sequence shown here is derived from an EMBL/GenBank/DDBJ whole genome shotgun (WGS) entry which is preliminary data.</text>
</comment>
<evidence type="ECO:0000256" key="13">
    <source>
        <dbReference type="SAM" id="MobiDB-lite"/>
    </source>
</evidence>
<evidence type="ECO:0000313" key="17">
    <source>
        <dbReference type="EMBL" id="KAF6411732.1"/>
    </source>
</evidence>
<dbReference type="InterPro" id="IPR036179">
    <property type="entry name" value="Ig-like_dom_sf"/>
</dbReference>
<dbReference type="InterPro" id="IPR003599">
    <property type="entry name" value="Ig_sub"/>
</dbReference>
<dbReference type="GO" id="GO:0005886">
    <property type="term" value="C:plasma membrane"/>
    <property type="evidence" value="ECO:0007669"/>
    <property type="project" value="TreeGrafter"/>
</dbReference>
<keyword evidence="11" id="KW-0393">Immunoglobulin domain</keyword>
<dbReference type="GO" id="GO:0007155">
    <property type="term" value="P:cell adhesion"/>
    <property type="evidence" value="ECO:0007669"/>
    <property type="project" value="UniProtKB-KW"/>
</dbReference>
<reference evidence="17 18" key="1">
    <citation type="journal article" date="2020" name="Nature">
        <title>Six reference-quality genomes reveal evolution of bat adaptations.</title>
        <authorList>
            <person name="Jebb D."/>
            <person name="Huang Z."/>
            <person name="Pippel M."/>
            <person name="Hughes G.M."/>
            <person name="Lavrichenko K."/>
            <person name="Devanna P."/>
            <person name="Winkler S."/>
            <person name="Jermiin L.S."/>
            <person name="Skirmuntt E.C."/>
            <person name="Katzourakis A."/>
            <person name="Burkitt-Gray L."/>
            <person name="Ray D.A."/>
            <person name="Sullivan K.A.M."/>
            <person name="Roscito J.G."/>
            <person name="Kirilenko B.M."/>
            <person name="Davalos L.M."/>
            <person name="Corthals A.P."/>
            <person name="Power M.L."/>
            <person name="Jones G."/>
            <person name="Ransome R.D."/>
            <person name="Dechmann D.K.N."/>
            <person name="Locatelli A.G."/>
            <person name="Puechmaille S.J."/>
            <person name="Fedrigo O."/>
            <person name="Jarvis E.D."/>
            <person name="Hiller M."/>
            <person name="Vernes S.C."/>
            <person name="Myers E.W."/>
            <person name="Teeling E.C."/>
        </authorList>
    </citation>
    <scope>NUCLEOTIDE SEQUENCE [LARGE SCALE GENOMIC DNA]</scope>
    <source>
        <strain evidence="17">MRouAeg1</strain>
        <tissue evidence="17">Muscle</tissue>
    </source>
</reference>
<evidence type="ECO:0000256" key="9">
    <source>
        <dbReference type="ARBA" id="ARBA00023157"/>
    </source>
</evidence>